<gene>
    <name evidence="2" type="ORF">LCGC14_2912510</name>
</gene>
<organism evidence="2">
    <name type="scientific">marine sediment metagenome</name>
    <dbReference type="NCBI Taxonomy" id="412755"/>
    <lineage>
        <taxon>unclassified sequences</taxon>
        <taxon>metagenomes</taxon>
        <taxon>ecological metagenomes</taxon>
    </lineage>
</organism>
<keyword evidence="1" id="KW-0175">Coiled coil</keyword>
<dbReference type="AlphaFoldDB" id="A0A0F8ZYV3"/>
<feature type="non-terminal residue" evidence="2">
    <location>
        <position position="113"/>
    </location>
</feature>
<reference evidence="2" key="1">
    <citation type="journal article" date="2015" name="Nature">
        <title>Complex archaea that bridge the gap between prokaryotes and eukaryotes.</title>
        <authorList>
            <person name="Spang A."/>
            <person name="Saw J.H."/>
            <person name="Jorgensen S.L."/>
            <person name="Zaremba-Niedzwiedzka K."/>
            <person name="Martijn J."/>
            <person name="Lind A.E."/>
            <person name="van Eijk R."/>
            <person name="Schleper C."/>
            <person name="Guy L."/>
            <person name="Ettema T.J."/>
        </authorList>
    </citation>
    <scope>NUCLEOTIDE SEQUENCE</scope>
</reference>
<name>A0A0F8ZYV3_9ZZZZ</name>
<comment type="caution">
    <text evidence="2">The sequence shown here is derived from an EMBL/GenBank/DDBJ whole genome shotgun (WGS) entry which is preliminary data.</text>
</comment>
<dbReference type="EMBL" id="LAZR01057670">
    <property type="protein sequence ID" value="KKK71574.1"/>
    <property type="molecule type" value="Genomic_DNA"/>
</dbReference>
<sequence>MIVNQDNKSVDIEVRDFNGIFPAYVRSYLFYSHNEEPEKIVIPLVPDIPHPVDPRKRVRIEYVPMDSPYVEEMVQDGSNVVEATKEEIDEIDRKEDEVNELKARIKELEGISQ</sequence>
<protein>
    <submittedName>
        <fullName evidence="2">Uncharacterized protein</fullName>
    </submittedName>
</protein>
<evidence type="ECO:0000256" key="1">
    <source>
        <dbReference type="SAM" id="Coils"/>
    </source>
</evidence>
<feature type="coiled-coil region" evidence="1">
    <location>
        <begin position="81"/>
        <end position="111"/>
    </location>
</feature>
<proteinExistence type="predicted"/>
<accession>A0A0F8ZYV3</accession>
<evidence type="ECO:0000313" key="2">
    <source>
        <dbReference type="EMBL" id="KKK71574.1"/>
    </source>
</evidence>